<dbReference type="Proteomes" id="UP001175211">
    <property type="component" value="Unassembled WGS sequence"/>
</dbReference>
<evidence type="ECO:0000259" key="1">
    <source>
        <dbReference type="Pfam" id="PF00248"/>
    </source>
</evidence>
<feature type="domain" description="NADP-dependent oxidoreductase" evidence="1">
    <location>
        <begin position="32"/>
        <end position="212"/>
    </location>
</feature>
<dbReference type="EMBL" id="JAUEPS010000009">
    <property type="protein sequence ID" value="KAK0462612.1"/>
    <property type="molecule type" value="Genomic_DNA"/>
</dbReference>
<dbReference type="InterPro" id="IPR020471">
    <property type="entry name" value="AKR"/>
</dbReference>
<dbReference type="Gene3D" id="3.20.20.100">
    <property type="entry name" value="NADP-dependent oxidoreductase domain"/>
    <property type="match status" value="1"/>
</dbReference>
<dbReference type="PANTHER" id="PTHR43827:SF8">
    <property type="entry name" value="ALDO_KETO REDUCTASE FAMILY PROTEIN"/>
    <property type="match status" value="1"/>
</dbReference>
<evidence type="ECO:0000313" key="3">
    <source>
        <dbReference type="Proteomes" id="UP001175211"/>
    </source>
</evidence>
<dbReference type="PANTHER" id="PTHR43827">
    <property type="entry name" value="2,5-DIKETO-D-GLUCONIC ACID REDUCTASE"/>
    <property type="match status" value="1"/>
</dbReference>
<dbReference type="CDD" id="cd19071">
    <property type="entry name" value="AKR_AKR1-5-like"/>
    <property type="match status" value="1"/>
</dbReference>
<dbReference type="Pfam" id="PF00248">
    <property type="entry name" value="Aldo_ket_red"/>
    <property type="match status" value="1"/>
</dbReference>
<sequence length="297" mass="33329">MNRNLTLRNLDPGFHAERMAFPAKIIYGTAWKMERTTDLVVSAVLNGFKAIDTACQPKHYREDLVGNALQVLKEVHGIERDQLFIQTKFTSIDGQDRSKPLPYNPAATIPEQVRTSFEKSLANLRTAYVDSYLLHSPLRTVRQTLEAWKVLIKLQDEGKVRMIGVSNTYDVGILRTLGQERQVQVVQNRWYEGNAWDQDVVRYCKTNGVMYQSFWTLTGSPSLLSHPSILALSAASAMTPAQVLYGIVQKGGILPLSGTTSEIHMKEDVAVESSDLVSDDKLRSHVDVIKRLVGLEL</sequence>
<accession>A0AA39TKS3</accession>
<evidence type="ECO:0000313" key="2">
    <source>
        <dbReference type="EMBL" id="KAK0462612.1"/>
    </source>
</evidence>
<dbReference type="AlphaFoldDB" id="A0AA39TKS3"/>
<organism evidence="2 3">
    <name type="scientific">Armillaria tabescens</name>
    <name type="common">Ringless honey mushroom</name>
    <name type="synonym">Agaricus tabescens</name>
    <dbReference type="NCBI Taxonomy" id="1929756"/>
    <lineage>
        <taxon>Eukaryota</taxon>
        <taxon>Fungi</taxon>
        <taxon>Dikarya</taxon>
        <taxon>Basidiomycota</taxon>
        <taxon>Agaricomycotina</taxon>
        <taxon>Agaricomycetes</taxon>
        <taxon>Agaricomycetidae</taxon>
        <taxon>Agaricales</taxon>
        <taxon>Marasmiineae</taxon>
        <taxon>Physalacriaceae</taxon>
        <taxon>Desarmillaria</taxon>
    </lineage>
</organism>
<dbReference type="SUPFAM" id="SSF51430">
    <property type="entry name" value="NAD(P)-linked oxidoreductase"/>
    <property type="match status" value="1"/>
</dbReference>
<comment type="caution">
    <text evidence="2">The sequence shown here is derived from an EMBL/GenBank/DDBJ whole genome shotgun (WGS) entry which is preliminary data.</text>
</comment>
<dbReference type="PRINTS" id="PR00069">
    <property type="entry name" value="ALDKETRDTASE"/>
</dbReference>
<dbReference type="InterPro" id="IPR023210">
    <property type="entry name" value="NADP_OxRdtase_dom"/>
</dbReference>
<dbReference type="InterPro" id="IPR036812">
    <property type="entry name" value="NAD(P)_OxRdtase_dom_sf"/>
</dbReference>
<keyword evidence="3" id="KW-1185">Reference proteome</keyword>
<protein>
    <submittedName>
        <fullName evidence="2">NADP-dependent oxidoreductase domain-containing protein</fullName>
    </submittedName>
</protein>
<dbReference type="GO" id="GO:0016491">
    <property type="term" value="F:oxidoreductase activity"/>
    <property type="evidence" value="ECO:0007669"/>
    <property type="project" value="InterPro"/>
</dbReference>
<reference evidence="2" key="1">
    <citation type="submission" date="2023-06" db="EMBL/GenBank/DDBJ databases">
        <authorList>
            <consortium name="Lawrence Berkeley National Laboratory"/>
            <person name="Ahrendt S."/>
            <person name="Sahu N."/>
            <person name="Indic B."/>
            <person name="Wong-Bajracharya J."/>
            <person name="Merenyi Z."/>
            <person name="Ke H.-M."/>
            <person name="Monk M."/>
            <person name="Kocsube S."/>
            <person name="Drula E."/>
            <person name="Lipzen A."/>
            <person name="Balint B."/>
            <person name="Henrissat B."/>
            <person name="Andreopoulos B."/>
            <person name="Martin F.M."/>
            <person name="Harder C.B."/>
            <person name="Rigling D."/>
            <person name="Ford K.L."/>
            <person name="Foster G.D."/>
            <person name="Pangilinan J."/>
            <person name="Papanicolaou A."/>
            <person name="Barry K."/>
            <person name="LaButti K."/>
            <person name="Viragh M."/>
            <person name="Koriabine M."/>
            <person name="Yan M."/>
            <person name="Riley R."/>
            <person name="Champramary S."/>
            <person name="Plett K.L."/>
            <person name="Tsai I.J."/>
            <person name="Slot J."/>
            <person name="Sipos G."/>
            <person name="Plett J."/>
            <person name="Nagy L.G."/>
            <person name="Grigoriev I.V."/>
        </authorList>
    </citation>
    <scope>NUCLEOTIDE SEQUENCE</scope>
    <source>
        <strain evidence="2">CCBAS 213</strain>
    </source>
</reference>
<gene>
    <name evidence="2" type="ORF">EV420DRAFT_1198811</name>
</gene>
<dbReference type="GeneID" id="85349871"/>
<dbReference type="RefSeq" id="XP_060334224.1">
    <property type="nucleotide sequence ID" value="XM_060466323.1"/>
</dbReference>
<name>A0AA39TKS3_ARMTA</name>
<proteinExistence type="predicted"/>